<feature type="signal peptide" evidence="6">
    <location>
        <begin position="1"/>
        <end position="28"/>
    </location>
</feature>
<evidence type="ECO:0000313" key="7">
    <source>
        <dbReference type="EMBL" id="PIA62077.1"/>
    </source>
</evidence>
<keyword evidence="8" id="KW-1185">Reference proteome</keyword>
<name>A0A2G5F2E2_AQUCA</name>
<accession>A0A2G5F2E2</accession>
<dbReference type="Proteomes" id="UP000230069">
    <property type="component" value="Unassembled WGS sequence"/>
</dbReference>
<dbReference type="GO" id="GO:0005576">
    <property type="term" value="C:extracellular region"/>
    <property type="evidence" value="ECO:0007669"/>
    <property type="project" value="UniProtKB-SubCell"/>
</dbReference>
<dbReference type="OrthoDB" id="1727555at2759"/>
<evidence type="ECO:0000313" key="8">
    <source>
        <dbReference type="Proteomes" id="UP000230069"/>
    </source>
</evidence>
<keyword evidence="3 6" id="KW-0713">Self-incompatibility</keyword>
<protein>
    <recommendedName>
        <fullName evidence="6">S-protein homolog</fullName>
    </recommendedName>
</protein>
<evidence type="ECO:0000256" key="2">
    <source>
        <dbReference type="ARBA" id="ARBA00005581"/>
    </source>
</evidence>
<dbReference type="InParanoid" id="A0A2G5F2E2"/>
<dbReference type="EMBL" id="KZ305019">
    <property type="protein sequence ID" value="PIA62077.1"/>
    <property type="molecule type" value="Genomic_DNA"/>
</dbReference>
<comment type="similarity">
    <text evidence="2 6">Belongs to the plant self-incompatibility (S1) protein family.</text>
</comment>
<dbReference type="PANTHER" id="PTHR31232:SF155">
    <property type="entry name" value="PLANT SELF-INCOMPATIBILITY PROTEIN S1 FAMILY"/>
    <property type="match status" value="1"/>
</dbReference>
<dbReference type="STRING" id="218851.A0A2G5F2E2"/>
<evidence type="ECO:0000256" key="6">
    <source>
        <dbReference type="RuleBase" id="RU367044"/>
    </source>
</evidence>
<evidence type="ECO:0000256" key="1">
    <source>
        <dbReference type="ARBA" id="ARBA00004613"/>
    </source>
</evidence>
<organism evidence="7 8">
    <name type="scientific">Aquilegia coerulea</name>
    <name type="common">Rocky mountain columbine</name>
    <dbReference type="NCBI Taxonomy" id="218851"/>
    <lineage>
        <taxon>Eukaryota</taxon>
        <taxon>Viridiplantae</taxon>
        <taxon>Streptophyta</taxon>
        <taxon>Embryophyta</taxon>
        <taxon>Tracheophyta</taxon>
        <taxon>Spermatophyta</taxon>
        <taxon>Magnoliopsida</taxon>
        <taxon>Ranunculales</taxon>
        <taxon>Ranunculaceae</taxon>
        <taxon>Thalictroideae</taxon>
        <taxon>Aquilegia</taxon>
    </lineage>
</organism>
<dbReference type="AlphaFoldDB" id="A0A2G5F2E2"/>
<proteinExistence type="inferred from homology"/>
<keyword evidence="5 6" id="KW-0732">Signal</keyword>
<comment type="subcellular location">
    <subcellularLocation>
        <location evidence="1 6">Secreted</location>
    </subcellularLocation>
</comment>
<evidence type="ECO:0000256" key="4">
    <source>
        <dbReference type="ARBA" id="ARBA00022525"/>
    </source>
</evidence>
<sequence length="142" mass="16585">MEPPNKMACGFMLVLVVAFMCGSRPVSGLLNTYLYINNTIHPNTAFTYHCNSTAGDFGEYTLSYMHEWHCKFENFGTTSFWCSMWWTDKNGHHQVKGNYDIFVGNRDEEKCHLLCKYYAKVDGIYLYNSVKNKLELMYAWPK</sequence>
<keyword evidence="4 6" id="KW-0964">Secreted</keyword>
<dbReference type="Pfam" id="PF05938">
    <property type="entry name" value="Self-incomp_S1"/>
    <property type="match status" value="1"/>
</dbReference>
<dbReference type="GO" id="GO:0060320">
    <property type="term" value="P:rejection of self pollen"/>
    <property type="evidence" value="ECO:0007669"/>
    <property type="project" value="UniProtKB-KW"/>
</dbReference>
<gene>
    <name evidence="7" type="ORF">AQUCO_00200220v1</name>
</gene>
<feature type="chain" id="PRO_5025073315" description="S-protein homolog" evidence="6">
    <location>
        <begin position="29"/>
        <end position="142"/>
    </location>
</feature>
<dbReference type="PANTHER" id="PTHR31232">
    <property type="match status" value="1"/>
</dbReference>
<dbReference type="InterPro" id="IPR010264">
    <property type="entry name" value="Self-incomp_S1"/>
</dbReference>
<evidence type="ECO:0000256" key="3">
    <source>
        <dbReference type="ARBA" id="ARBA00022471"/>
    </source>
</evidence>
<evidence type="ECO:0000256" key="5">
    <source>
        <dbReference type="ARBA" id="ARBA00022729"/>
    </source>
</evidence>
<reference evidence="7 8" key="1">
    <citation type="submission" date="2017-09" db="EMBL/GenBank/DDBJ databases">
        <title>WGS assembly of Aquilegia coerulea Goldsmith.</title>
        <authorList>
            <person name="Hodges S."/>
            <person name="Kramer E."/>
            <person name="Nordborg M."/>
            <person name="Tomkins J."/>
            <person name="Borevitz J."/>
            <person name="Derieg N."/>
            <person name="Yan J."/>
            <person name="Mihaltcheva S."/>
            <person name="Hayes R.D."/>
            <person name="Rokhsar D."/>
        </authorList>
    </citation>
    <scope>NUCLEOTIDE SEQUENCE [LARGE SCALE GENOMIC DNA]</scope>
    <source>
        <strain evidence="8">cv. Goldsmith</strain>
    </source>
</reference>